<gene>
    <name evidence="5" type="ORF">D9619_002187</name>
</gene>
<organism evidence="5 6">
    <name type="scientific">Psilocybe cf. subviscida</name>
    <dbReference type="NCBI Taxonomy" id="2480587"/>
    <lineage>
        <taxon>Eukaryota</taxon>
        <taxon>Fungi</taxon>
        <taxon>Dikarya</taxon>
        <taxon>Basidiomycota</taxon>
        <taxon>Agaricomycotina</taxon>
        <taxon>Agaricomycetes</taxon>
        <taxon>Agaricomycetidae</taxon>
        <taxon>Agaricales</taxon>
        <taxon>Agaricineae</taxon>
        <taxon>Strophariaceae</taxon>
        <taxon>Psilocybe</taxon>
    </lineage>
</organism>
<feature type="domain" description="ABC transporter" evidence="4">
    <location>
        <begin position="303"/>
        <end position="589"/>
    </location>
</feature>
<evidence type="ECO:0000256" key="1">
    <source>
        <dbReference type="ARBA" id="ARBA00005417"/>
    </source>
</evidence>
<comment type="caution">
    <text evidence="5">The sequence shown here is derived from an EMBL/GenBank/DDBJ whole genome shotgun (WGS) entry which is preliminary data.</text>
</comment>
<dbReference type="EMBL" id="JAACJJ010000028">
    <property type="protein sequence ID" value="KAF5321823.1"/>
    <property type="molecule type" value="Genomic_DNA"/>
</dbReference>
<dbReference type="AlphaFoldDB" id="A0A8H5F3E4"/>
<evidence type="ECO:0000259" key="4">
    <source>
        <dbReference type="PROSITE" id="PS50893"/>
    </source>
</evidence>
<dbReference type="OrthoDB" id="10255969at2759"/>
<dbReference type="GO" id="GO:0005524">
    <property type="term" value="F:ATP binding"/>
    <property type="evidence" value="ECO:0007669"/>
    <property type="project" value="InterPro"/>
</dbReference>
<dbReference type="PROSITE" id="PS50893">
    <property type="entry name" value="ABC_TRANSPORTER_2"/>
    <property type="match status" value="2"/>
</dbReference>
<dbReference type="Pfam" id="PF00005">
    <property type="entry name" value="ABC_tran"/>
    <property type="match status" value="2"/>
</dbReference>
<dbReference type="Proteomes" id="UP000567179">
    <property type="component" value="Unassembled WGS sequence"/>
</dbReference>
<evidence type="ECO:0000313" key="6">
    <source>
        <dbReference type="Proteomes" id="UP000567179"/>
    </source>
</evidence>
<accession>A0A8H5F3E4</accession>
<feature type="domain" description="ABC transporter" evidence="4">
    <location>
        <begin position="27"/>
        <end position="290"/>
    </location>
</feature>
<evidence type="ECO:0000256" key="3">
    <source>
        <dbReference type="SAM" id="MobiDB-lite"/>
    </source>
</evidence>
<dbReference type="InterPro" id="IPR003439">
    <property type="entry name" value="ABC_transporter-like_ATP-bd"/>
</dbReference>
<evidence type="ECO:0000256" key="2">
    <source>
        <dbReference type="ARBA" id="ARBA00022448"/>
    </source>
</evidence>
<protein>
    <recommendedName>
        <fullName evidence="4">ABC transporter domain-containing protein</fullName>
    </recommendedName>
</protein>
<evidence type="ECO:0000313" key="5">
    <source>
        <dbReference type="EMBL" id="KAF5321823.1"/>
    </source>
</evidence>
<sequence>MVPLARRCLWQSPQWSRKYATGSLPIIKIPQGSKIYPFDAPSRSKTPLVSNLDWSVCDDEAWAVVSGTGGGGKGVIFKTLLGYSRIAPPTLEIQGEWAGAGGLYPYFTKGSPNVDPYTRVAHVSFRQRSGGASGAFFDYTARYGAMWEAEDKITLRDTLTQGHTQPSELFERLVEQMGLTNLLDLPMLTLSNGQTRRARVVRAILERPQLLLLDEPLTGLDVPSREALDATLQQIHFEKTPRIIVGLRKGDHIPSWITNVLEIDSRGVATTSKASHLPQLHSQPKLASSAEPPSTVAGGELVVDMQSVNVAYGPRKVLSSINWQIRQGERWHLQGANGSGKTTLLAMLTGDHPQSYTQPHLLLPALSPSSDSIKWILRPRKSTPTVHLRTLIGVVSPELADAFPRRHPGMSVWEAVTTGFDGGFVPRTRDAPRSVGPAGLAWVDVADAELALDEETADLETRRGDMRAWRVQRCWDVLCALGPVAWAPKDGLDSSVAGEEERIREFAARAFSSLSPGEQRLVLLMRALVGRPPIVLLDEVWSGMDGAMIDAARQYLRGDALDATQAVVVITHWVDEVPWTGAEVKVFKL</sequence>
<proteinExistence type="inferred from homology"/>
<name>A0A8H5F3E4_9AGAR</name>
<dbReference type="SUPFAM" id="SSF52540">
    <property type="entry name" value="P-loop containing nucleoside triphosphate hydrolases"/>
    <property type="match status" value="2"/>
</dbReference>
<dbReference type="Gene3D" id="3.40.50.300">
    <property type="entry name" value="P-loop containing nucleotide triphosphate hydrolases"/>
    <property type="match status" value="2"/>
</dbReference>
<dbReference type="PANTHER" id="PTHR43117:SF4">
    <property type="entry name" value="OSMOPROTECTANT IMPORT ATP-BINDING PROTEIN OSMV"/>
    <property type="match status" value="1"/>
</dbReference>
<dbReference type="InterPro" id="IPR027417">
    <property type="entry name" value="P-loop_NTPase"/>
</dbReference>
<keyword evidence="2" id="KW-0813">Transport</keyword>
<comment type="similarity">
    <text evidence="1">Belongs to the ABC transporter superfamily.</text>
</comment>
<dbReference type="PANTHER" id="PTHR43117">
    <property type="entry name" value="OSMOPROTECTANT IMPORT ATP-BINDING PROTEIN OSMV"/>
    <property type="match status" value="1"/>
</dbReference>
<keyword evidence="6" id="KW-1185">Reference proteome</keyword>
<feature type="compositionally biased region" description="Polar residues" evidence="3">
    <location>
        <begin position="274"/>
        <end position="286"/>
    </location>
</feature>
<dbReference type="GO" id="GO:0016887">
    <property type="term" value="F:ATP hydrolysis activity"/>
    <property type="evidence" value="ECO:0007669"/>
    <property type="project" value="InterPro"/>
</dbReference>
<reference evidence="5 6" key="1">
    <citation type="journal article" date="2020" name="ISME J.">
        <title>Uncovering the hidden diversity of litter-decomposition mechanisms in mushroom-forming fungi.</title>
        <authorList>
            <person name="Floudas D."/>
            <person name="Bentzer J."/>
            <person name="Ahren D."/>
            <person name="Johansson T."/>
            <person name="Persson P."/>
            <person name="Tunlid A."/>
        </authorList>
    </citation>
    <scope>NUCLEOTIDE SEQUENCE [LARGE SCALE GENOMIC DNA]</scope>
    <source>
        <strain evidence="5 6">CBS 101986</strain>
    </source>
</reference>
<feature type="region of interest" description="Disordered" evidence="3">
    <location>
        <begin position="274"/>
        <end position="293"/>
    </location>
</feature>